<reference evidence="1" key="1">
    <citation type="submission" date="2023-05" db="EMBL/GenBank/DDBJ databases">
        <authorList>
            <person name="Stuckert A."/>
        </authorList>
    </citation>
    <scope>NUCLEOTIDE SEQUENCE</scope>
</reference>
<name>A0ABN9DTX2_9NEOB</name>
<protein>
    <submittedName>
        <fullName evidence="1">Uncharacterized protein</fullName>
    </submittedName>
</protein>
<dbReference type="EMBL" id="CATNWA010014800">
    <property type="protein sequence ID" value="CAI9576086.1"/>
    <property type="molecule type" value="Genomic_DNA"/>
</dbReference>
<comment type="caution">
    <text evidence="1">The sequence shown here is derived from an EMBL/GenBank/DDBJ whole genome shotgun (WGS) entry which is preliminary data.</text>
</comment>
<feature type="non-terminal residue" evidence="1">
    <location>
        <position position="41"/>
    </location>
</feature>
<evidence type="ECO:0000313" key="2">
    <source>
        <dbReference type="Proteomes" id="UP001162483"/>
    </source>
</evidence>
<gene>
    <name evidence="1" type="ORF">SPARVUS_LOCUS8338753</name>
</gene>
<accession>A0ABN9DTX2</accession>
<organism evidence="1 2">
    <name type="scientific">Staurois parvus</name>
    <dbReference type="NCBI Taxonomy" id="386267"/>
    <lineage>
        <taxon>Eukaryota</taxon>
        <taxon>Metazoa</taxon>
        <taxon>Chordata</taxon>
        <taxon>Craniata</taxon>
        <taxon>Vertebrata</taxon>
        <taxon>Euteleostomi</taxon>
        <taxon>Amphibia</taxon>
        <taxon>Batrachia</taxon>
        <taxon>Anura</taxon>
        <taxon>Neobatrachia</taxon>
        <taxon>Ranoidea</taxon>
        <taxon>Ranidae</taxon>
        <taxon>Staurois</taxon>
    </lineage>
</organism>
<evidence type="ECO:0000313" key="1">
    <source>
        <dbReference type="EMBL" id="CAI9576086.1"/>
    </source>
</evidence>
<proteinExistence type="predicted"/>
<keyword evidence="2" id="KW-1185">Reference proteome</keyword>
<sequence>MVSPPLVHPHYHQPAKVFEKLTAASAEQGLTVHQKLPKFKA</sequence>
<dbReference type="Proteomes" id="UP001162483">
    <property type="component" value="Unassembled WGS sequence"/>
</dbReference>